<name>X1NNW0_9ZZZZ</name>
<dbReference type="SUPFAM" id="SSF69279">
    <property type="entry name" value="Phage tail proteins"/>
    <property type="match status" value="1"/>
</dbReference>
<gene>
    <name evidence="1" type="ORF">S06H3_43324</name>
</gene>
<evidence type="ECO:0000313" key="1">
    <source>
        <dbReference type="EMBL" id="GAI45298.1"/>
    </source>
</evidence>
<sequence>EPDEDVEIRIDGVLMMRGYVDDVVPFLAPGGHYKNRIKVIGRDRGMDLAQLYLTRDYPIRRADDTVDVALLSVTSEIDYTSPSAAPVIDFEFNRTYLADGIRDICKLVDYDFYVDDIDPDGVGPFRATLHLFDVGNVGQHTAVNLTAVAGAATNNILKLEKGEKIGADIKNYLEAHAGGLQDHWTDLNGTVPLGWSGAAAAACTVTDELVIFLDGKGAIRATATGATDLIADLDFAATRYEYTTLDMSERNDGSYLGWVNYPS</sequence>
<organism evidence="1">
    <name type="scientific">marine sediment metagenome</name>
    <dbReference type="NCBI Taxonomy" id="412755"/>
    <lineage>
        <taxon>unclassified sequences</taxon>
        <taxon>metagenomes</taxon>
        <taxon>ecological metagenomes</taxon>
    </lineage>
</organism>
<feature type="non-terminal residue" evidence="1">
    <location>
        <position position="263"/>
    </location>
</feature>
<comment type="caution">
    <text evidence="1">The sequence shown here is derived from an EMBL/GenBank/DDBJ whole genome shotgun (WGS) entry which is preliminary data.</text>
</comment>
<protein>
    <submittedName>
        <fullName evidence="1">Uncharacterized protein</fullName>
    </submittedName>
</protein>
<reference evidence="1" key="1">
    <citation type="journal article" date="2014" name="Front. Microbiol.">
        <title>High frequency of phylogenetically diverse reductive dehalogenase-homologous genes in deep subseafloor sedimentary metagenomes.</title>
        <authorList>
            <person name="Kawai M."/>
            <person name="Futagami T."/>
            <person name="Toyoda A."/>
            <person name="Takaki Y."/>
            <person name="Nishi S."/>
            <person name="Hori S."/>
            <person name="Arai W."/>
            <person name="Tsubouchi T."/>
            <person name="Morono Y."/>
            <person name="Uchiyama I."/>
            <person name="Ito T."/>
            <person name="Fujiyama A."/>
            <person name="Inagaki F."/>
            <person name="Takami H."/>
        </authorList>
    </citation>
    <scope>NUCLEOTIDE SEQUENCE</scope>
    <source>
        <strain evidence="1">Expedition CK06-06</strain>
    </source>
</reference>
<proteinExistence type="predicted"/>
<dbReference type="AlphaFoldDB" id="X1NNW0"/>
<feature type="non-terminal residue" evidence="1">
    <location>
        <position position="1"/>
    </location>
</feature>
<accession>X1NNW0</accession>
<dbReference type="EMBL" id="BARV01026863">
    <property type="protein sequence ID" value="GAI45298.1"/>
    <property type="molecule type" value="Genomic_DNA"/>
</dbReference>